<dbReference type="AlphaFoldDB" id="A0A1D9Q3Z5"/>
<feature type="transmembrane region" description="Helical" evidence="2">
    <location>
        <begin position="20"/>
        <end position="42"/>
    </location>
</feature>
<dbReference type="EMBL" id="CP017818">
    <property type="protein sequence ID" value="APA09616.1"/>
    <property type="molecule type" value="Genomic_DNA"/>
</dbReference>
<reference evidence="4" key="1">
    <citation type="journal article" date="2017" name="Genome Biol. Evol.">
        <title>The complete genome sequence of the phytopathogenic fungus Sclerotinia sclerotiorum reveals insights into the genome architecture of broad host range pathogens.</title>
        <authorList>
            <person name="Derbyshire M."/>
            <person name="Denton-Giles M."/>
            <person name="Hegedus D."/>
            <person name="Seifbarghy S."/>
            <person name="Rollins J."/>
            <person name="van Kan J."/>
            <person name="Seidl M.F."/>
            <person name="Faino L."/>
            <person name="Mbengue M."/>
            <person name="Navaud O."/>
            <person name="Raffaele S."/>
            <person name="Hammond-Kosack K."/>
            <person name="Heard S."/>
            <person name="Oliver R."/>
        </authorList>
    </citation>
    <scope>NUCLEOTIDE SEQUENCE [LARGE SCALE GENOMIC DNA]</scope>
    <source>
        <strain evidence="4">ATCC 18683 / 1980 / Ss-1</strain>
    </source>
</reference>
<evidence type="ECO:0000313" key="3">
    <source>
        <dbReference type="EMBL" id="APA09616.1"/>
    </source>
</evidence>
<feature type="transmembrane region" description="Helical" evidence="2">
    <location>
        <begin position="91"/>
        <end position="111"/>
    </location>
</feature>
<keyword evidence="2" id="KW-0472">Membrane</keyword>
<proteinExistence type="predicted"/>
<keyword evidence="2" id="KW-0812">Transmembrane</keyword>
<dbReference type="Proteomes" id="UP000177798">
    <property type="component" value="Chromosome 5"/>
</dbReference>
<name>A0A1D9Q3Z5_SCLS1</name>
<gene>
    <name evidence="3" type="ORF">sscle_05g043860</name>
</gene>
<keyword evidence="2" id="KW-1133">Transmembrane helix</keyword>
<evidence type="ECO:0000256" key="1">
    <source>
        <dbReference type="SAM" id="MobiDB-lite"/>
    </source>
</evidence>
<organism evidence="3 4">
    <name type="scientific">Sclerotinia sclerotiorum (strain ATCC 18683 / 1980 / Ss-1)</name>
    <name type="common">White mold</name>
    <name type="synonym">Whetzelinia sclerotiorum</name>
    <dbReference type="NCBI Taxonomy" id="665079"/>
    <lineage>
        <taxon>Eukaryota</taxon>
        <taxon>Fungi</taxon>
        <taxon>Dikarya</taxon>
        <taxon>Ascomycota</taxon>
        <taxon>Pezizomycotina</taxon>
        <taxon>Leotiomycetes</taxon>
        <taxon>Helotiales</taxon>
        <taxon>Sclerotiniaceae</taxon>
        <taxon>Sclerotinia</taxon>
    </lineage>
</organism>
<protein>
    <submittedName>
        <fullName evidence="3">Uncharacterized protein</fullName>
    </submittedName>
</protein>
<dbReference type="OrthoDB" id="5352400at2759"/>
<feature type="transmembrane region" description="Helical" evidence="2">
    <location>
        <begin position="118"/>
        <end position="139"/>
    </location>
</feature>
<sequence>MAFAWLSSPIMKRKWKYPRVIIWLNVIELAGTIAALVMFGIADPDLYRTNLWQIGYDNGFNSSPAEILYAYANYRPIPKIAFVWSQTLQNFNVGISVLSMFIQLCKVVMFIMHVWWPLLSTIINGLLTICWIVSIYGQAGPDHTDPKHPSNVAWYIAKSCSYARPSGNEHYCHLAKGTFAVTVFMMIIYLANTILGIDSLIPSRLERSINALDLEDNLVSTNKAGKRVKTTDSPEPETPWEMQDMSQSADLLKQPFTPRTMAFKSLDRQLPLRATSAPRYA</sequence>
<dbReference type="KEGG" id="ssl:SS1G_06224"/>
<dbReference type="OMA" id="IASHNLY"/>
<dbReference type="RefSeq" id="XP_001593302.1">
    <property type="nucleotide sequence ID" value="XM_001593252.1"/>
</dbReference>
<dbReference type="VEuPathDB" id="FungiDB:sscle_05g043860"/>
<evidence type="ECO:0000256" key="2">
    <source>
        <dbReference type="SAM" id="Phobius"/>
    </source>
</evidence>
<accession>A0A1D9Q3Z5</accession>
<feature type="transmembrane region" description="Helical" evidence="2">
    <location>
        <begin position="179"/>
        <end position="201"/>
    </location>
</feature>
<evidence type="ECO:0000313" key="4">
    <source>
        <dbReference type="Proteomes" id="UP000177798"/>
    </source>
</evidence>
<feature type="region of interest" description="Disordered" evidence="1">
    <location>
        <begin position="225"/>
        <end position="245"/>
    </location>
</feature>